<name>A0ABX7NY77_9BACT</name>
<sequence length="219" mass="22324">MKMKHIVISALLALGLTSCVDSTPSLQIGSASAQGADCSIGTTGPALLRGSLDLSLRPGGGFPLALAIITNLDVPVVAVGDQPVSGDPDLSTIYVTNLVLSYSSPTAGLTFSEPKANVRVFGAVDADGNLLVNLLTPDVIQDVGDFVAGGDSAEVLVTLKLKAQRASGDELESNEIVFPVLVYASGFTCPTGTKRTVSDDPCPQEGLNGVLPACEAVTP</sequence>
<gene>
    <name evidence="1" type="ORF">JY651_02455</name>
</gene>
<dbReference type="RefSeq" id="WP_206725436.1">
    <property type="nucleotide sequence ID" value="NZ_CP071090.1"/>
</dbReference>
<protein>
    <recommendedName>
        <fullName evidence="3">Lipoprotein</fullName>
    </recommendedName>
</protein>
<evidence type="ECO:0000313" key="2">
    <source>
        <dbReference type="Proteomes" id="UP000662747"/>
    </source>
</evidence>
<dbReference type="Proteomes" id="UP000662747">
    <property type="component" value="Chromosome"/>
</dbReference>
<accession>A0ABX7NY77</accession>
<evidence type="ECO:0008006" key="3">
    <source>
        <dbReference type="Google" id="ProtNLM"/>
    </source>
</evidence>
<organism evidence="1 2">
    <name type="scientific">Pyxidicoccus parkwayensis</name>
    <dbReference type="NCBI Taxonomy" id="2813578"/>
    <lineage>
        <taxon>Bacteria</taxon>
        <taxon>Pseudomonadati</taxon>
        <taxon>Myxococcota</taxon>
        <taxon>Myxococcia</taxon>
        <taxon>Myxococcales</taxon>
        <taxon>Cystobacterineae</taxon>
        <taxon>Myxococcaceae</taxon>
        <taxon>Pyxidicoccus</taxon>
    </lineage>
</organism>
<dbReference type="PROSITE" id="PS51257">
    <property type="entry name" value="PROKAR_LIPOPROTEIN"/>
    <property type="match status" value="1"/>
</dbReference>
<reference evidence="1 2" key="1">
    <citation type="submission" date="2021-02" db="EMBL/GenBank/DDBJ databases">
        <title>De Novo genome assembly of isolated myxobacteria.</title>
        <authorList>
            <person name="Stevens D.C."/>
        </authorList>
    </citation>
    <scope>NUCLEOTIDE SEQUENCE [LARGE SCALE GENOMIC DNA]</scope>
    <source>
        <strain evidence="2">SCPEA02</strain>
    </source>
</reference>
<evidence type="ECO:0000313" key="1">
    <source>
        <dbReference type="EMBL" id="QSQ23865.1"/>
    </source>
</evidence>
<keyword evidence="2" id="KW-1185">Reference proteome</keyword>
<dbReference type="EMBL" id="CP071090">
    <property type="protein sequence ID" value="QSQ23865.1"/>
    <property type="molecule type" value="Genomic_DNA"/>
</dbReference>
<proteinExistence type="predicted"/>